<feature type="compositionally biased region" description="Basic and acidic residues" evidence="7">
    <location>
        <begin position="416"/>
        <end position="438"/>
    </location>
</feature>
<keyword evidence="9" id="KW-1185">Reference proteome</keyword>
<comment type="subcellular location">
    <subcellularLocation>
        <location evidence="1">Cell junction</location>
    </subcellularLocation>
</comment>
<evidence type="ECO:0000256" key="6">
    <source>
        <dbReference type="PROSITE-ProRule" id="PRU00259"/>
    </source>
</evidence>
<keyword evidence="3" id="KW-0677">Repeat</keyword>
<accession>A0A2T7PID7</accession>
<feature type="compositionally biased region" description="Basic and acidic residues" evidence="7">
    <location>
        <begin position="353"/>
        <end position="377"/>
    </location>
</feature>
<feature type="compositionally biased region" description="Polar residues" evidence="7">
    <location>
        <begin position="1046"/>
        <end position="1074"/>
    </location>
</feature>
<feature type="region of interest" description="Disordered" evidence="7">
    <location>
        <begin position="777"/>
        <end position="827"/>
    </location>
</feature>
<dbReference type="InterPro" id="IPR011989">
    <property type="entry name" value="ARM-like"/>
</dbReference>
<dbReference type="GO" id="GO:0005912">
    <property type="term" value="C:adherens junction"/>
    <property type="evidence" value="ECO:0007669"/>
    <property type="project" value="TreeGrafter"/>
</dbReference>
<dbReference type="PROSITE" id="PS50176">
    <property type="entry name" value="ARM_REPEAT"/>
    <property type="match status" value="3"/>
</dbReference>
<dbReference type="Pfam" id="PF00514">
    <property type="entry name" value="Arm"/>
    <property type="match status" value="3"/>
</dbReference>
<keyword evidence="5" id="KW-0965">Cell junction</keyword>
<organism evidence="8 9">
    <name type="scientific">Pomacea canaliculata</name>
    <name type="common">Golden apple snail</name>
    <dbReference type="NCBI Taxonomy" id="400727"/>
    <lineage>
        <taxon>Eukaryota</taxon>
        <taxon>Metazoa</taxon>
        <taxon>Spiralia</taxon>
        <taxon>Lophotrochozoa</taxon>
        <taxon>Mollusca</taxon>
        <taxon>Gastropoda</taxon>
        <taxon>Caenogastropoda</taxon>
        <taxon>Architaenioglossa</taxon>
        <taxon>Ampullarioidea</taxon>
        <taxon>Ampullariidae</taxon>
        <taxon>Pomacea</taxon>
    </lineage>
</organism>
<sequence length="1226" mass="136568">MRIEVGVAHYGRHRLERGRMDYLHADHYSHGGDSYYTPQANPYIGAGMNYNPNTSFDRHSDQSSHLSLHSTGSNRPGARQAPRIGEQSNDAYSSYAGMARVSEDDRGSPMPRNPRESPYHNLPQYREAPSPNYPDHTGVDDSFGPRDEYGGVGAGNSYPVSGDNYPAEYRQSPTGDPYQTRGLVQPEYVDDHGDPGPPYDESYRDSPYHLQDYPPNALGRIAENIDHYHDGHQTFPQQPNENIDHYHDGHQTFPQQPDDSFQGDHYQGGEQQMYRHDPYLDSPQQRHSYDHEGYQRQSPLPGVGPPRYRASYDEGHPLQQYDGELPGEDGPRYRGSYNREEPAPYGGLPADEAPAHYRGSYDHEGSHSYGASHDDGQPARTRGSYQDGRNPNDSFEDPGRKYEGLPPVRTDPFADDPFRDQRSHDGSFAGLRDEEPYHRGQSPSGDMRQGPYDPHPYDGHEGADYLSGAAPRYDDYMESQPYPGETERAFYPDETERPFYPQEVEMERRMGSMQLAPPATEGYHPDDRRTPSVDGRPPFGDYHRAPDLQEVIEYLSSPDDSIKANAAAYLQHLSFNDDGIKAKTRSLGGIQPLIELLSNELTEVHRNACGALQNLSFGKANDENKRAIKNLGGVPELIRLLRKTDQEDVMDSVTGILWNLSSCEDLKQVILDDGLTVLVNVVVLPYSGWNAGISQPSQRPWTTVFRNTTGILRNISSAGYDARKKLRECRSLVNALIHALQQARDDNNIDCKPVENVVCILRNLSYRVQEMEDPDFYKKRSVPRSSAPPSKEENSGCFGGGGKKAAKKTSTRENTPQRFPPKLPPSGSEYQSLWGNDLIQLYLLILKSCTNPVSMEAAAGAIQNLTACDWEPAVECRAFVRKAKGLPILVDLLSNESNRVVCAAATALRNLTIDEKNKELVGKYSIQQLVAWLPRDTRHAANKCPDDLICAVLATLYEVIRSNQDYAVSLIQEDGLSRLKYINTSEGRFLARTLKINHTILKTLWSFKSLHGRYSHMGFTEQDFLVSKATPRPDGYRDSKSRNEGPVSSNHTTPYNTLSRPISAQGYDDSTLSTGRAPPRVERMGYGGGARGSRSDMDGYLQMNQGNPAFFDQDRGNYSRDRIPVESVPLSDMGPGYAPLDEPRPHKKPVGGVPLFPNLPPSRGGDRAQQEPSPTPQDLSTVPEPLYAQVNKGRRRHDDYTQAAGGGSSAVILDASGGQGGADSWV</sequence>
<comment type="caution">
    <text evidence="8">The sequence shown here is derived from an EMBL/GenBank/DDBJ whole genome shotgun (WGS) entry which is preliminary data.</text>
</comment>
<reference evidence="8 9" key="1">
    <citation type="submission" date="2018-04" db="EMBL/GenBank/DDBJ databases">
        <title>The genome of golden apple snail Pomacea canaliculata provides insight into stress tolerance and invasive adaptation.</title>
        <authorList>
            <person name="Liu C."/>
            <person name="Liu B."/>
            <person name="Ren Y."/>
            <person name="Zhang Y."/>
            <person name="Wang H."/>
            <person name="Li S."/>
            <person name="Jiang F."/>
            <person name="Yin L."/>
            <person name="Zhang G."/>
            <person name="Qian W."/>
            <person name="Fan W."/>
        </authorList>
    </citation>
    <scope>NUCLEOTIDE SEQUENCE [LARGE SCALE GENOMIC DNA]</scope>
    <source>
        <strain evidence="8">SZHN2017</strain>
        <tissue evidence="8">Muscle</tissue>
    </source>
</reference>
<dbReference type="PANTHER" id="PTHR10372:SF27">
    <property type="entry name" value="ADHERENS JUNCTION PROTEIN P120"/>
    <property type="match status" value="1"/>
</dbReference>
<feature type="compositionally biased region" description="Basic and acidic residues" evidence="7">
    <location>
        <begin position="1112"/>
        <end position="1124"/>
    </location>
</feature>
<dbReference type="OrthoDB" id="3245100at2759"/>
<feature type="repeat" description="ARM" evidence="6">
    <location>
        <begin position="588"/>
        <end position="623"/>
    </location>
</feature>
<dbReference type="InterPro" id="IPR028435">
    <property type="entry name" value="Plakophilin/d_Catenin"/>
</dbReference>
<name>A0A2T7PID7_POMCA</name>
<feature type="repeat" description="ARM" evidence="6">
    <location>
        <begin position="884"/>
        <end position="921"/>
    </location>
</feature>
<evidence type="ECO:0000256" key="1">
    <source>
        <dbReference type="ARBA" id="ARBA00004282"/>
    </source>
</evidence>
<evidence type="ECO:0000313" key="8">
    <source>
        <dbReference type="EMBL" id="PVD33191.1"/>
    </source>
</evidence>
<evidence type="ECO:0000256" key="4">
    <source>
        <dbReference type="ARBA" id="ARBA00022889"/>
    </source>
</evidence>
<evidence type="ECO:0000256" key="5">
    <source>
        <dbReference type="ARBA" id="ARBA00022949"/>
    </source>
</evidence>
<feature type="compositionally biased region" description="Polar residues" evidence="7">
    <location>
        <begin position="383"/>
        <end position="393"/>
    </location>
</feature>
<gene>
    <name evidence="8" type="ORF">C0Q70_04442</name>
</gene>
<dbReference type="EMBL" id="PZQS01000003">
    <property type="protein sequence ID" value="PVD33191.1"/>
    <property type="molecule type" value="Genomic_DNA"/>
</dbReference>
<dbReference type="AlphaFoldDB" id="A0A2T7PID7"/>
<feature type="region of interest" description="Disordered" evidence="7">
    <location>
        <begin position="1030"/>
        <end position="1226"/>
    </location>
</feature>
<feature type="compositionally biased region" description="Polar residues" evidence="7">
    <location>
        <begin position="1170"/>
        <end position="1180"/>
    </location>
</feature>
<dbReference type="GO" id="GO:0005634">
    <property type="term" value="C:nucleus"/>
    <property type="evidence" value="ECO:0007669"/>
    <property type="project" value="TreeGrafter"/>
</dbReference>
<evidence type="ECO:0008006" key="10">
    <source>
        <dbReference type="Google" id="ProtNLM"/>
    </source>
</evidence>
<dbReference type="SMART" id="SM00185">
    <property type="entry name" value="ARM"/>
    <property type="match status" value="6"/>
</dbReference>
<comment type="similarity">
    <text evidence="2">Belongs to the beta-catenin family.</text>
</comment>
<dbReference type="GO" id="GO:0098609">
    <property type="term" value="P:cell-cell adhesion"/>
    <property type="evidence" value="ECO:0007669"/>
    <property type="project" value="InterPro"/>
</dbReference>
<feature type="region of interest" description="Disordered" evidence="7">
    <location>
        <begin position="230"/>
        <end position="496"/>
    </location>
</feature>
<feature type="compositionally biased region" description="Gly residues" evidence="7">
    <location>
        <begin position="1217"/>
        <end position="1226"/>
    </location>
</feature>
<dbReference type="Gene3D" id="1.25.10.10">
    <property type="entry name" value="Leucine-rich Repeat Variant"/>
    <property type="match status" value="1"/>
</dbReference>
<feature type="compositionally biased region" description="Basic and acidic residues" evidence="7">
    <location>
        <begin position="137"/>
        <end position="149"/>
    </location>
</feature>
<evidence type="ECO:0000256" key="7">
    <source>
        <dbReference type="SAM" id="MobiDB-lite"/>
    </source>
</evidence>
<feature type="region of interest" description="Disordered" evidence="7">
    <location>
        <begin position="48"/>
        <end position="204"/>
    </location>
</feature>
<protein>
    <recommendedName>
        <fullName evidence="10">Catenin delta-2</fullName>
    </recommendedName>
</protein>
<evidence type="ECO:0000256" key="3">
    <source>
        <dbReference type="ARBA" id="ARBA00022737"/>
    </source>
</evidence>
<feature type="compositionally biased region" description="Basic and acidic residues" evidence="7">
    <location>
        <begin position="1034"/>
        <end position="1043"/>
    </location>
</feature>
<dbReference type="InterPro" id="IPR016024">
    <property type="entry name" value="ARM-type_fold"/>
</dbReference>
<keyword evidence="4" id="KW-0130">Cell adhesion</keyword>
<evidence type="ECO:0000313" key="9">
    <source>
        <dbReference type="Proteomes" id="UP000245119"/>
    </source>
</evidence>
<feature type="compositionally biased region" description="Basic and acidic residues" evidence="7">
    <location>
        <begin position="101"/>
        <end position="118"/>
    </location>
</feature>
<dbReference type="SUPFAM" id="SSF48371">
    <property type="entry name" value="ARM repeat"/>
    <property type="match status" value="1"/>
</dbReference>
<feature type="region of interest" description="Disordered" evidence="7">
    <location>
        <begin position="516"/>
        <end position="537"/>
    </location>
</feature>
<feature type="repeat" description="ARM" evidence="6">
    <location>
        <begin position="632"/>
        <end position="675"/>
    </location>
</feature>
<dbReference type="GO" id="GO:0005737">
    <property type="term" value="C:cytoplasm"/>
    <property type="evidence" value="ECO:0007669"/>
    <property type="project" value="TreeGrafter"/>
</dbReference>
<dbReference type="PANTHER" id="PTHR10372">
    <property type="entry name" value="PLAKOPHILLIN-RELATED"/>
    <property type="match status" value="1"/>
</dbReference>
<dbReference type="STRING" id="400727.A0A2T7PID7"/>
<evidence type="ECO:0000256" key="2">
    <source>
        <dbReference type="ARBA" id="ARBA00005462"/>
    </source>
</evidence>
<feature type="compositionally biased region" description="Basic and acidic residues" evidence="7">
    <location>
        <begin position="485"/>
        <end position="496"/>
    </location>
</feature>
<dbReference type="Proteomes" id="UP000245119">
    <property type="component" value="Linkage Group LG3"/>
</dbReference>
<dbReference type="GO" id="GO:0005886">
    <property type="term" value="C:plasma membrane"/>
    <property type="evidence" value="ECO:0007669"/>
    <property type="project" value="TreeGrafter"/>
</dbReference>
<dbReference type="InterPro" id="IPR000225">
    <property type="entry name" value="Armadillo"/>
</dbReference>
<feature type="compositionally biased region" description="Basic and acidic residues" evidence="7">
    <location>
        <begin position="329"/>
        <end position="342"/>
    </location>
</feature>
<proteinExistence type="inferred from homology"/>